<feature type="transmembrane region" description="Helical" evidence="1">
    <location>
        <begin position="636"/>
        <end position="658"/>
    </location>
</feature>
<feature type="transmembrane region" description="Helical" evidence="1">
    <location>
        <begin position="262"/>
        <end position="281"/>
    </location>
</feature>
<proteinExistence type="predicted"/>
<comment type="caution">
    <text evidence="2">The sequence shown here is derived from an EMBL/GenBank/DDBJ whole genome shotgun (WGS) entry which is preliminary data.</text>
</comment>
<evidence type="ECO:0000313" key="2">
    <source>
        <dbReference type="EMBL" id="ROR31740.1"/>
    </source>
</evidence>
<sequence>MDFLKYIEITPTTILLMVLPLLMMCIGVFTLLYNKKGNHKKDASKLDHFFYQLYFEFRKTPILKKYVLKMKRQLQIMSVFTKFEVYVKSAKYLALTATITTGTIIAALLLFDDIVSVLLCSAIAYMIPTTLIEKRISRINYIVYFQLKYAVESLRLEYMRCNNVVEALENVECGNRLVHIFDELHRVLVSANGELRLKEFYEITPFRPIQTLAQICYHINNTGDEVDKYGNSAFVESLLVMTSDINQELERLNYQRTKFGKIEYLCLIPIPCIKLVEMFLIKNMPGTVLIYKGPVGYVIHVAIILVSLITYTVVSRINNPVSLKTDDRIEVFKRMVRYKLIFKFMKNISPKNRKRFRLENKLRNAFSKKTVEELYLEKLTYALLGFVILITTFISSITIGRNFILNNVQSLSMLASDEMNAYEEEDILAMDNEYIANRDTGYIYEEEDLKTLIISTMPELTDLQISDQMKRLEDKYRFLKSLYFRWYFIPISFVFSMIGWVLPDQSIRTRMKELKEEEEEEFLQIQTLMIILMSMNCDTMEAIEYLSQLTRVHKEMFQYCYHSYAADPVKALENMEEKTPIPDFKRFINKLKLTIDELSLADAFSDLKMDREHICRERDVVLRDIIDRKRNKCGGLVKVGFIMVIMLLFMFPLLYLGFTEMMNGIKTLQGI</sequence>
<keyword evidence="1" id="KW-0472">Membrane</keyword>
<feature type="transmembrane region" description="Helical" evidence="1">
    <location>
        <begin position="12"/>
        <end position="33"/>
    </location>
</feature>
<feature type="transmembrane region" description="Helical" evidence="1">
    <location>
        <begin position="484"/>
        <end position="502"/>
    </location>
</feature>
<dbReference type="AlphaFoldDB" id="A0A3N1XYS8"/>
<reference evidence="2 3" key="1">
    <citation type="submission" date="2018-11" db="EMBL/GenBank/DDBJ databases">
        <title>Genomic Encyclopedia of Type Strains, Phase IV (KMG-IV): sequencing the most valuable type-strain genomes for metagenomic binning, comparative biology and taxonomic classification.</title>
        <authorList>
            <person name="Goeker M."/>
        </authorList>
    </citation>
    <scope>NUCLEOTIDE SEQUENCE [LARGE SCALE GENOMIC DNA]</scope>
    <source>
        <strain evidence="2 3">DSM 26537</strain>
    </source>
</reference>
<organism evidence="2 3">
    <name type="scientific">Mobilisporobacter senegalensis</name>
    <dbReference type="NCBI Taxonomy" id="1329262"/>
    <lineage>
        <taxon>Bacteria</taxon>
        <taxon>Bacillati</taxon>
        <taxon>Bacillota</taxon>
        <taxon>Clostridia</taxon>
        <taxon>Lachnospirales</taxon>
        <taxon>Lachnospiraceae</taxon>
        <taxon>Mobilisporobacter</taxon>
    </lineage>
</organism>
<name>A0A3N1XYS8_9FIRM</name>
<protein>
    <submittedName>
        <fullName evidence="2">Uncharacterized protein</fullName>
    </submittedName>
</protein>
<dbReference type="EMBL" id="RJVG01000001">
    <property type="protein sequence ID" value="ROR31740.1"/>
    <property type="molecule type" value="Genomic_DNA"/>
</dbReference>
<dbReference type="RefSeq" id="WP_123607829.1">
    <property type="nucleotide sequence ID" value="NZ_RJVG01000001.1"/>
</dbReference>
<keyword evidence="3" id="KW-1185">Reference proteome</keyword>
<evidence type="ECO:0000256" key="1">
    <source>
        <dbReference type="SAM" id="Phobius"/>
    </source>
</evidence>
<accession>A0A3N1XYS8</accession>
<feature type="transmembrane region" description="Helical" evidence="1">
    <location>
        <begin position="293"/>
        <end position="314"/>
    </location>
</feature>
<keyword evidence="1" id="KW-1133">Transmembrane helix</keyword>
<feature type="transmembrane region" description="Helical" evidence="1">
    <location>
        <begin position="115"/>
        <end position="132"/>
    </location>
</feature>
<dbReference type="Proteomes" id="UP000273083">
    <property type="component" value="Unassembled WGS sequence"/>
</dbReference>
<evidence type="ECO:0000313" key="3">
    <source>
        <dbReference type="Proteomes" id="UP000273083"/>
    </source>
</evidence>
<dbReference type="OrthoDB" id="2662505at2"/>
<keyword evidence="1" id="KW-0812">Transmembrane</keyword>
<feature type="transmembrane region" description="Helical" evidence="1">
    <location>
        <begin position="92"/>
        <end position="109"/>
    </location>
</feature>
<gene>
    <name evidence="2" type="ORF">EDD66_101358</name>
</gene>
<feature type="transmembrane region" description="Helical" evidence="1">
    <location>
        <begin position="379"/>
        <end position="404"/>
    </location>
</feature>